<dbReference type="SUPFAM" id="SSF53474">
    <property type="entry name" value="alpha/beta-Hydrolases"/>
    <property type="match status" value="1"/>
</dbReference>
<feature type="active site" description="Proton acceptor" evidence="5">
    <location>
        <position position="212"/>
    </location>
</feature>
<comment type="pathway">
    <text evidence="5">Quinol/quinone metabolism; 1,4-dihydroxy-2-naphthoate biosynthesis; 1,4-dihydroxy-2-naphthoate from chorismate: step 4/7.</text>
</comment>
<feature type="domain" description="Mandelate racemase/muconate lactonizing enzyme C-terminal" evidence="7">
    <location>
        <begin position="91"/>
        <end position="184"/>
    </location>
</feature>
<keyword evidence="8" id="KW-0560">Oxidoreductase</keyword>
<name>L7V479_MYCL1</name>
<evidence type="ECO:0000256" key="1">
    <source>
        <dbReference type="ARBA" id="ARBA00022428"/>
    </source>
</evidence>
<dbReference type="PATRIC" id="fig|459424.11.peg.948"/>
<keyword evidence="9" id="KW-1185">Reference proteome</keyword>
<keyword evidence="4 5" id="KW-0456">Lyase</keyword>
<gene>
    <name evidence="5" type="primary">menC</name>
    <name evidence="8" type="ordered locus">MULP_00927</name>
</gene>
<evidence type="ECO:0000313" key="9">
    <source>
        <dbReference type="Proteomes" id="UP000011157"/>
    </source>
</evidence>
<dbReference type="EMBL" id="CP003899">
    <property type="protein sequence ID" value="AGC60962.1"/>
    <property type="molecule type" value="Genomic_DNA"/>
</dbReference>
<evidence type="ECO:0000256" key="3">
    <source>
        <dbReference type="ARBA" id="ARBA00022842"/>
    </source>
</evidence>
<dbReference type="GO" id="GO:0004601">
    <property type="term" value="F:peroxidase activity"/>
    <property type="evidence" value="ECO:0007669"/>
    <property type="project" value="UniProtKB-KW"/>
</dbReference>
<evidence type="ECO:0000256" key="6">
    <source>
        <dbReference type="SAM" id="MobiDB-lite"/>
    </source>
</evidence>
<dbReference type="InterPro" id="IPR029058">
    <property type="entry name" value="AB_hydrolase_fold"/>
</dbReference>
<comment type="catalytic activity">
    <reaction evidence="5">
        <text>(1R,6R)-6-hydroxy-2-succinyl-cyclohexa-2,4-diene-1-carboxylate = 2-succinylbenzoate + H2O</text>
        <dbReference type="Rhea" id="RHEA:10196"/>
        <dbReference type="ChEBI" id="CHEBI:15377"/>
        <dbReference type="ChEBI" id="CHEBI:18325"/>
        <dbReference type="ChEBI" id="CHEBI:58689"/>
        <dbReference type="EC" id="4.2.1.113"/>
    </reaction>
</comment>
<dbReference type="NCBIfam" id="NF002782">
    <property type="entry name" value="PRK02901.1"/>
    <property type="match status" value="1"/>
</dbReference>
<dbReference type="SFLD" id="SFLDS00001">
    <property type="entry name" value="Enolase"/>
    <property type="match status" value="1"/>
</dbReference>
<reference evidence="8 9" key="1">
    <citation type="journal article" date="2013" name="J. Bacteriol.">
        <title>Complete Genome Sequence of the Frog Pathogen Mycobacterium ulcerans Ecovar Liflandii.</title>
        <authorList>
            <person name="Tobias N.J."/>
            <person name="Doig K.D."/>
            <person name="Medema M.H."/>
            <person name="Chen H."/>
            <person name="Haring V."/>
            <person name="Moore R."/>
            <person name="Seemann T."/>
            <person name="Stinear T.P."/>
        </authorList>
    </citation>
    <scope>NUCLEOTIDE SEQUENCE [LARGE SCALE GENOMIC DNA]</scope>
    <source>
        <strain evidence="8 9">128FXT</strain>
    </source>
</reference>
<dbReference type="UniPathway" id="UPA01057">
    <property type="reaction ID" value="UER00165"/>
</dbReference>
<dbReference type="Pfam" id="PF13378">
    <property type="entry name" value="MR_MLE_C"/>
    <property type="match status" value="1"/>
</dbReference>
<feature type="binding site" evidence="5">
    <location>
        <position position="188"/>
    </location>
    <ligand>
        <name>Mg(2+)</name>
        <dbReference type="ChEBI" id="CHEBI:18420"/>
    </ligand>
</feature>
<accession>L7V479</accession>
<dbReference type="PANTHER" id="PTHR48073:SF2">
    <property type="entry name" value="O-SUCCINYLBENZOATE SYNTHASE"/>
    <property type="match status" value="1"/>
</dbReference>
<keyword evidence="1 5" id="KW-0474">Menaquinone biosynthesis</keyword>
<feature type="active site" description="Proton donor" evidence="5">
    <location>
        <position position="110"/>
    </location>
</feature>
<dbReference type="InterPro" id="IPR029065">
    <property type="entry name" value="Enolase_C-like"/>
</dbReference>
<feature type="region of interest" description="Disordered" evidence="6">
    <location>
        <begin position="280"/>
        <end position="312"/>
    </location>
</feature>
<keyword evidence="8" id="KW-0575">Peroxidase</keyword>
<dbReference type="Pfam" id="PF18374">
    <property type="entry name" value="Enolase_like_N"/>
    <property type="match status" value="1"/>
</dbReference>
<comment type="similarity">
    <text evidence="5">Belongs to the mandelate racemase/muconate lactonizing enzyme family. MenC type 1 subfamily.</text>
</comment>
<dbReference type="HAMAP" id="MF_00470">
    <property type="entry name" value="MenC_1"/>
    <property type="match status" value="1"/>
</dbReference>
<feature type="binding site" evidence="5">
    <location>
        <position position="165"/>
    </location>
    <ligand>
        <name>Mg(2+)</name>
        <dbReference type="ChEBI" id="CHEBI:18420"/>
    </ligand>
</feature>
<evidence type="ECO:0000313" key="8">
    <source>
        <dbReference type="EMBL" id="AGC60962.1"/>
    </source>
</evidence>
<evidence type="ECO:0000259" key="7">
    <source>
        <dbReference type="SMART" id="SM00922"/>
    </source>
</evidence>
<protein>
    <recommendedName>
        <fullName evidence="5">o-succinylbenzoate synthase</fullName>
        <shortName evidence="5">OSB synthase</shortName>
        <shortName evidence="5">OSBS</shortName>
        <ecNumber evidence="5">4.2.1.113</ecNumber>
    </recommendedName>
    <alternativeName>
        <fullName evidence="5">4-(2'-carboxyphenyl)-4-oxybutyric acid synthase</fullName>
    </alternativeName>
    <alternativeName>
        <fullName evidence="5">o-succinylbenzoic acid synthase</fullName>
    </alternativeName>
</protein>
<keyword evidence="2 5" id="KW-0479">Metal-binding</keyword>
<dbReference type="InterPro" id="IPR036849">
    <property type="entry name" value="Enolase-like_C_sf"/>
</dbReference>
<dbReference type="GO" id="GO:0009234">
    <property type="term" value="P:menaquinone biosynthetic process"/>
    <property type="evidence" value="ECO:0007669"/>
    <property type="project" value="UniProtKB-UniRule"/>
</dbReference>
<dbReference type="CDD" id="cd03320">
    <property type="entry name" value="OSBS"/>
    <property type="match status" value="1"/>
</dbReference>
<dbReference type="Gene3D" id="3.40.50.1820">
    <property type="entry name" value="alpha/beta hydrolase"/>
    <property type="match status" value="1"/>
</dbReference>
<evidence type="ECO:0000256" key="2">
    <source>
        <dbReference type="ARBA" id="ARBA00022723"/>
    </source>
</evidence>
<organism evidence="8 9">
    <name type="scientific">Mycobacterium liflandii (strain 128FXT)</name>
    <dbReference type="NCBI Taxonomy" id="459424"/>
    <lineage>
        <taxon>Bacteria</taxon>
        <taxon>Bacillati</taxon>
        <taxon>Actinomycetota</taxon>
        <taxon>Actinomycetes</taxon>
        <taxon>Mycobacteriales</taxon>
        <taxon>Mycobacteriaceae</taxon>
        <taxon>Mycobacterium</taxon>
        <taxon>Mycobacterium ulcerans group</taxon>
    </lineage>
</organism>
<dbReference type="Gene3D" id="3.20.20.120">
    <property type="entry name" value="Enolase-like C-terminal domain"/>
    <property type="match status" value="1"/>
</dbReference>
<dbReference type="KEGG" id="mli:MULP_00927"/>
<dbReference type="InterPro" id="IPR000073">
    <property type="entry name" value="AB_hydrolase_1"/>
</dbReference>
<dbReference type="SFLD" id="SFLDF00009">
    <property type="entry name" value="o-succinylbenzoate_synthase"/>
    <property type="match status" value="1"/>
</dbReference>
<dbReference type="EC" id="4.2.1.113" evidence="5"/>
<dbReference type="Pfam" id="PF00561">
    <property type="entry name" value="Abhydrolase_1"/>
    <property type="match status" value="1"/>
</dbReference>
<keyword evidence="3 5" id="KW-0460">Magnesium</keyword>
<dbReference type="Proteomes" id="UP000011157">
    <property type="component" value="Chromosome"/>
</dbReference>
<sequence length="587" mass="62372">MIPGPATLPDLLDRLQVVALPMRVRFRGITTREVALIEGPSGWGEFGAFLEYQPPEAAAWLASAIDAAYGQPPPVRRGRIPINATVPAVPPAQVPELLARFPGARTAKVKVAEPGQTLASDVERVNAVRALVPTVRVDANGGWSVDQAAQAAVALTADGPLEYLEQPCATVGELAELRRRIEVPIAADEAIRKAEDPLAVVRAGAADVAVLKVAPLGGVWALLDIAAQIDIPVVISSALDSAVGIAAGLSAAAALPQLQHACGLGTGGLFVEDVAEPPSRSTARWPRSGWRRTRPGCGRWAPRRIGGSGGSTGSRPATRCCTVDRVINLAYDDKGTGEPVLFIAGRGGAGRTWQPHQVPAFLAAGYRCITFDNRGIGATENAEGFTTQTMVNDTAALIESLGIGPVRIVAVSMGSFIAQELMVVRPELVNSAVLMATRGRLDRARKFFHDAEAELYDSGARMPSTYDVKDRLLENFSRKTLNDDAAVGDWLAMFSMWPIKQTPGLRCQLDAAPLTNRLPAYRNIAAPVLVIGFSDDIVTPPYLGREVADSLPNGRYLQIPDAGHLGFFERPEAVNTAALKFFAGTRG</sequence>
<dbReference type="HOGENOM" id="CLU_464465_0_0_11"/>
<evidence type="ECO:0000256" key="5">
    <source>
        <dbReference type="HAMAP-Rule" id="MF_00470"/>
    </source>
</evidence>
<dbReference type="AlphaFoldDB" id="L7V479"/>
<dbReference type="SMART" id="SM00922">
    <property type="entry name" value="MR_MLE"/>
    <property type="match status" value="1"/>
</dbReference>
<dbReference type="GO" id="GO:0043748">
    <property type="term" value="F:O-succinylbenzoate synthase activity"/>
    <property type="evidence" value="ECO:0007669"/>
    <property type="project" value="UniProtKB-EC"/>
</dbReference>
<comment type="function">
    <text evidence="5">Converts 2-succinyl-6-hydroxy-2,4-cyclohexadiene-1-carboxylate (SHCHC) to 2-succinylbenzoate (OSB).</text>
</comment>
<dbReference type="InterPro" id="IPR013342">
    <property type="entry name" value="Mandelate_racemase_C"/>
</dbReference>
<comment type="cofactor">
    <cofactor evidence="5">
        <name>a divalent metal cation</name>
        <dbReference type="ChEBI" id="CHEBI:60240"/>
    </cofactor>
</comment>
<dbReference type="UniPathway" id="UPA00079"/>
<comment type="pathway">
    <text evidence="5">Quinol/quinone metabolism; menaquinone biosynthesis.</text>
</comment>
<dbReference type="PANTHER" id="PTHR48073">
    <property type="entry name" value="O-SUCCINYLBENZOATE SYNTHASE-RELATED"/>
    <property type="match status" value="1"/>
</dbReference>
<dbReference type="SFLD" id="SFLDG00180">
    <property type="entry name" value="muconate_cycloisomerase"/>
    <property type="match status" value="1"/>
</dbReference>
<dbReference type="GO" id="GO:0000287">
    <property type="term" value="F:magnesium ion binding"/>
    <property type="evidence" value="ECO:0007669"/>
    <property type="project" value="UniProtKB-UniRule"/>
</dbReference>
<evidence type="ECO:0000256" key="4">
    <source>
        <dbReference type="ARBA" id="ARBA00023239"/>
    </source>
</evidence>
<dbReference type="SUPFAM" id="SSF51604">
    <property type="entry name" value="Enolase C-terminal domain-like"/>
    <property type="match status" value="1"/>
</dbReference>
<feature type="binding site" evidence="5">
    <location>
        <position position="138"/>
    </location>
    <ligand>
        <name>Mg(2+)</name>
        <dbReference type="ChEBI" id="CHEBI:18420"/>
    </ligand>
</feature>
<proteinExistence type="inferred from homology"/>
<dbReference type="InterPro" id="IPR010196">
    <property type="entry name" value="OSB_synthase_MenC1"/>
</dbReference>